<dbReference type="RefSeq" id="WP_106592852.1">
    <property type="nucleotide sequence ID" value="NZ_PYGI01000022.1"/>
</dbReference>
<feature type="transmembrane region" description="Helical" evidence="7">
    <location>
        <begin position="218"/>
        <end position="238"/>
    </location>
</feature>
<gene>
    <name evidence="9" type="ORF">CLV44_12221</name>
</gene>
<feature type="transmembrane region" description="Helical" evidence="7">
    <location>
        <begin position="173"/>
        <end position="190"/>
    </location>
</feature>
<evidence type="ECO:0000256" key="6">
    <source>
        <dbReference type="ARBA" id="ARBA00023136"/>
    </source>
</evidence>
<evidence type="ECO:0000313" key="10">
    <source>
        <dbReference type="Proteomes" id="UP000242133"/>
    </source>
</evidence>
<keyword evidence="4 7" id="KW-0812">Transmembrane</keyword>
<proteinExistence type="inferred from homology"/>
<dbReference type="InterPro" id="IPR036938">
    <property type="entry name" value="PAP2/HPO_sf"/>
</dbReference>
<evidence type="ECO:0000256" key="5">
    <source>
        <dbReference type="ARBA" id="ARBA00022989"/>
    </source>
</evidence>
<evidence type="ECO:0000256" key="7">
    <source>
        <dbReference type="SAM" id="Phobius"/>
    </source>
</evidence>
<evidence type="ECO:0000256" key="1">
    <source>
        <dbReference type="ARBA" id="ARBA00004651"/>
    </source>
</evidence>
<dbReference type="InterPro" id="IPR032816">
    <property type="entry name" value="VTT_dom"/>
</dbReference>
<evidence type="ECO:0000313" key="9">
    <source>
        <dbReference type="EMBL" id="PSL11803.1"/>
    </source>
</evidence>
<dbReference type="AlphaFoldDB" id="A0A2P8EQS4"/>
<dbReference type="GO" id="GO:0005886">
    <property type="term" value="C:plasma membrane"/>
    <property type="evidence" value="ECO:0007669"/>
    <property type="project" value="UniProtKB-SubCell"/>
</dbReference>
<protein>
    <submittedName>
        <fullName evidence="9">Undecaprenyl-diphosphatase</fullName>
    </submittedName>
</protein>
<evidence type="ECO:0000256" key="2">
    <source>
        <dbReference type="ARBA" id="ARBA00010792"/>
    </source>
</evidence>
<evidence type="ECO:0000259" key="8">
    <source>
        <dbReference type="SMART" id="SM00014"/>
    </source>
</evidence>
<feature type="transmembrane region" description="Helical" evidence="7">
    <location>
        <begin position="60"/>
        <end position="78"/>
    </location>
</feature>
<feature type="transmembrane region" description="Helical" evidence="7">
    <location>
        <begin position="6"/>
        <end position="26"/>
    </location>
</feature>
<feature type="transmembrane region" description="Helical" evidence="7">
    <location>
        <begin position="418"/>
        <end position="444"/>
    </location>
</feature>
<reference evidence="9 10" key="1">
    <citation type="submission" date="2018-03" db="EMBL/GenBank/DDBJ databases">
        <title>Genomic Encyclopedia of Archaeal and Bacterial Type Strains, Phase II (KMG-II): from individual species to whole genera.</title>
        <authorList>
            <person name="Goeker M."/>
        </authorList>
    </citation>
    <scope>NUCLEOTIDE SEQUENCE [LARGE SCALE GENOMIC DNA]</scope>
    <source>
        <strain evidence="9 10">DSM 17586</strain>
    </source>
</reference>
<feature type="transmembrane region" description="Helical" evidence="7">
    <location>
        <begin position="258"/>
        <end position="285"/>
    </location>
</feature>
<keyword evidence="10" id="KW-1185">Reference proteome</keyword>
<dbReference type="InterPro" id="IPR000326">
    <property type="entry name" value="PAP2/HPO"/>
</dbReference>
<dbReference type="Pfam" id="PF01569">
    <property type="entry name" value="PAP2"/>
    <property type="match status" value="1"/>
</dbReference>
<comment type="subcellular location">
    <subcellularLocation>
        <location evidence="1">Cell membrane</location>
        <topology evidence="1">Multi-pass membrane protein</topology>
    </subcellularLocation>
</comment>
<keyword evidence="5 7" id="KW-1133">Transmembrane helix</keyword>
<dbReference type="Proteomes" id="UP000242133">
    <property type="component" value="Unassembled WGS sequence"/>
</dbReference>
<keyword evidence="6 7" id="KW-0472">Membrane</keyword>
<dbReference type="InterPro" id="IPR032818">
    <property type="entry name" value="DedA-like"/>
</dbReference>
<name>A0A2P8EQS4_9GAMM</name>
<sequence>MPEDLFTTLSLTPATLLLLIALAALLESLAFVGLLLPGVALLFGLAFAAGSAGVDLVDCLLAGLVGAILGDGISFQLGRHAAPWVRQLRWIRRHPEWLNRSEAFFQRWGGLSIVTGRFVGPIRPIIPFIAGSCRMPPLRFMGYNLFSALGWAPLYLLPGYLTGMGIQTLPKPLIPLLWSLAVIIFMLLALQQTHRYLHPQSGLYQYCRQHLPAGWQPAPTLMLIFTAILFTSMTLLSLSEPGQYLNRQLLPPLQQLGAQLPLWTLATTLLGDPAICAALALITALYGHWRHRQKQAWGVLIGVGTSLLLNYLLKLLFALPRPDGAALTTFSFPSGHAAAITALVGLSVVWVVHNRHHSVRHLTYLLVAPVILLVALSRPMLGVHWPLDIVAGCAEGLAIAAVYRLWLYRHPAEHQVPIAWLLLLLGTAMLYSGARLSIAAGLYLS</sequence>
<dbReference type="SUPFAM" id="SSF48317">
    <property type="entry name" value="Acid phosphatase/Vanadium-dependent haloperoxidase"/>
    <property type="match status" value="1"/>
</dbReference>
<evidence type="ECO:0000256" key="3">
    <source>
        <dbReference type="ARBA" id="ARBA00022475"/>
    </source>
</evidence>
<feature type="transmembrane region" description="Helical" evidence="7">
    <location>
        <begin position="33"/>
        <end position="54"/>
    </location>
</feature>
<keyword evidence="3" id="KW-1003">Cell membrane</keyword>
<dbReference type="Pfam" id="PF09335">
    <property type="entry name" value="VTT_dom"/>
    <property type="match status" value="1"/>
</dbReference>
<dbReference type="PANTHER" id="PTHR30353:SF15">
    <property type="entry name" value="INNER MEMBRANE PROTEIN YABI"/>
    <property type="match status" value="1"/>
</dbReference>
<dbReference type="Gene3D" id="1.20.144.10">
    <property type="entry name" value="Phosphatidic acid phosphatase type 2/haloperoxidase"/>
    <property type="match status" value="1"/>
</dbReference>
<feature type="transmembrane region" description="Helical" evidence="7">
    <location>
        <begin position="387"/>
        <end position="406"/>
    </location>
</feature>
<comment type="caution">
    <text evidence="9">The sequence shown here is derived from an EMBL/GenBank/DDBJ whole genome shotgun (WGS) entry which is preliminary data.</text>
</comment>
<comment type="similarity">
    <text evidence="2">Belongs to the DedA family.</text>
</comment>
<feature type="transmembrane region" description="Helical" evidence="7">
    <location>
        <begin position="142"/>
        <end position="161"/>
    </location>
</feature>
<organism evidence="9 10">
    <name type="scientific">Marinobacterium halophilum</name>
    <dbReference type="NCBI Taxonomy" id="267374"/>
    <lineage>
        <taxon>Bacteria</taxon>
        <taxon>Pseudomonadati</taxon>
        <taxon>Pseudomonadota</taxon>
        <taxon>Gammaproteobacteria</taxon>
        <taxon>Oceanospirillales</taxon>
        <taxon>Oceanospirillaceae</taxon>
        <taxon>Marinobacterium</taxon>
    </lineage>
</organism>
<dbReference type="OrthoDB" id="9780918at2"/>
<feature type="domain" description="Phosphatidic acid phosphatase type 2/haloperoxidase" evidence="8">
    <location>
        <begin position="296"/>
        <end position="404"/>
    </location>
</feature>
<feature type="transmembrane region" description="Helical" evidence="7">
    <location>
        <begin position="297"/>
        <end position="318"/>
    </location>
</feature>
<feature type="transmembrane region" description="Helical" evidence="7">
    <location>
        <begin position="364"/>
        <end position="381"/>
    </location>
</feature>
<evidence type="ECO:0000256" key="4">
    <source>
        <dbReference type="ARBA" id="ARBA00022692"/>
    </source>
</evidence>
<dbReference type="SMART" id="SM00014">
    <property type="entry name" value="acidPPc"/>
    <property type="match status" value="1"/>
</dbReference>
<accession>A0A2P8EQS4</accession>
<dbReference type="PANTHER" id="PTHR30353">
    <property type="entry name" value="INNER MEMBRANE PROTEIN DEDA-RELATED"/>
    <property type="match status" value="1"/>
</dbReference>
<feature type="transmembrane region" description="Helical" evidence="7">
    <location>
        <begin position="330"/>
        <end position="352"/>
    </location>
</feature>
<dbReference type="EMBL" id="PYGI01000022">
    <property type="protein sequence ID" value="PSL11803.1"/>
    <property type="molecule type" value="Genomic_DNA"/>
</dbReference>